<gene>
    <name evidence="1" type="ORF">S01H1_56426</name>
</gene>
<dbReference type="AlphaFoldDB" id="X0VJF8"/>
<proteinExistence type="predicted"/>
<organism evidence="1">
    <name type="scientific">marine sediment metagenome</name>
    <dbReference type="NCBI Taxonomy" id="412755"/>
    <lineage>
        <taxon>unclassified sequences</taxon>
        <taxon>metagenomes</taxon>
        <taxon>ecological metagenomes</taxon>
    </lineage>
</organism>
<name>X0VJF8_9ZZZZ</name>
<sequence>SRVTTSVCPTTIIKKRKRVEDISDFDLFINSGLYMAGAKK</sequence>
<comment type="caution">
    <text evidence="1">The sequence shown here is derived from an EMBL/GenBank/DDBJ whole genome shotgun (WGS) entry which is preliminary data.</text>
</comment>
<dbReference type="EMBL" id="BARS01036743">
    <property type="protein sequence ID" value="GAG18380.1"/>
    <property type="molecule type" value="Genomic_DNA"/>
</dbReference>
<reference evidence="1" key="1">
    <citation type="journal article" date="2014" name="Front. Microbiol.">
        <title>High frequency of phylogenetically diverse reductive dehalogenase-homologous genes in deep subseafloor sedimentary metagenomes.</title>
        <authorList>
            <person name="Kawai M."/>
            <person name="Futagami T."/>
            <person name="Toyoda A."/>
            <person name="Takaki Y."/>
            <person name="Nishi S."/>
            <person name="Hori S."/>
            <person name="Arai W."/>
            <person name="Tsubouchi T."/>
            <person name="Morono Y."/>
            <person name="Uchiyama I."/>
            <person name="Ito T."/>
            <person name="Fujiyama A."/>
            <person name="Inagaki F."/>
            <person name="Takami H."/>
        </authorList>
    </citation>
    <scope>NUCLEOTIDE SEQUENCE</scope>
    <source>
        <strain evidence="1">Expedition CK06-06</strain>
    </source>
</reference>
<protein>
    <submittedName>
        <fullName evidence="1">Uncharacterized protein</fullName>
    </submittedName>
</protein>
<feature type="non-terminal residue" evidence="1">
    <location>
        <position position="1"/>
    </location>
</feature>
<evidence type="ECO:0000313" key="1">
    <source>
        <dbReference type="EMBL" id="GAG18380.1"/>
    </source>
</evidence>
<accession>X0VJF8</accession>